<evidence type="ECO:0000313" key="3">
    <source>
        <dbReference type="Proteomes" id="UP000011115"/>
    </source>
</evidence>
<dbReference type="PaxDb" id="4113-PGSC0003DMT400097506"/>
<dbReference type="InParanoid" id="M1E0S3"/>
<sequence>MLVALAEPLSEVPSGILFRPFLQNLQFSEGKIDGLHQDRRIDCAAEVCSATLVEIADELGDPPSGQLIAFSVLPLASLHYGSLSGIVLLRETNR</sequence>
<dbReference type="Gramene" id="PGSC0003DMT400097506">
    <property type="protein sequence ID" value="PGSC0003DMT400097506"/>
    <property type="gene ID" value="PGSC0003DMG400047077"/>
</dbReference>
<protein>
    <submittedName>
        <fullName evidence="2">Uncharacterized protein</fullName>
    </submittedName>
</protein>
<keyword evidence="3" id="KW-1185">Reference proteome</keyword>
<reference evidence="3" key="1">
    <citation type="journal article" date="2011" name="Nature">
        <title>Genome sequence and analysis of the tuber crop potato.</title>
        <authorList>
            <consortium name="The Potato Genome Sequencing Consortium"/>
        </authorList>
    </citation>
    <scope>NUCLEOTIDE SEQUENCE [LARGE SCALE GENOMIC DNA]</scope>
    <source>
        <strain evidence="3">cv. DM1-3 516 R44</strain>
    </source>
</reference>
<feature type="transmembrane region" description="Helical" evidence="1">
    <location>
        <begin position="67"/>
        <end position="89"/>
    </location>
</feature>
<keyword evidence="1" id="KW-0812">Transmembrane</keyword>
<proteinExistence type="predicted"/>
<keyword evidence="1" id="KW-0472">Membrane</keyword>
<evidence type="ECO:0000313" key="2">
    <source>
        <dbReference type="EnsemblPlants" id="PGSC0003DMT400097506"/>
    </source>
</evidence>
<dbReference type="EnsemblPlants" id="PGSC0003DMT400097506">
    <property type="protein sequence ID" value="PGSC0003DMT400097506"/>
    <property type="gene ID" value="PGSC0003DMG400047077"/>
</dbReference>
<dbReference type="Proteomes" id="UP000011115">
    <property type="component" value="Unassembled WGS sequence"/>
</dbReference>
<dbReference type="AlphaFoldDB" id="M1E0S3"/>
<name>M1E0S3_SOLTU</name>
<accession>M1E0S3</accession>
<organism evidence="2 3">
    <name type="scientific">Solanum tuberosum</name>
    <name type="common">Potato</name>
    <dbReference type="NCBI Taxonomy" id="4113"/>
    <lineage>
        <taxon>Eukaryota</taxon>
        <taxon>Viridiplantae</taxon>
        <taxon>Streptophyta</taxon>
        <taxon>Embryophyta</taxon>
        <taxon>Tracheophyta</taxon>
        <taxon>Spermatophyta</taxon>
        <taxon>Magnoliopsida</taxon>
        <taxon>eudicotyledons</taxon>
        <taxon>Gunneridae</taxon>
        <taxon>Pentapetalae</taxon>
        <taxon>asterids</taxon>
        <taxon>lamiids</taxon>
        <taxon>Solanales</taxon>
        <taxon>Solanaceae</taxon>
        <taxon>Solanoideae</taxon>
        <taxon>Solaneae</taxon>
        <taxon>Solanum</taxon>
    </lineage>
</organism>
<keyword evidence="1" id="KW-1133">Transmembrane helix</keyword>
<dbReference type="HOGENOM" id="CLU_2390261_0_0_1"/>
<evidence type="ECO:0000256" key="1">
    <source>
        <dbReference type="SAM" id="Phobius"/>
    </source>
</evidence>
<reference evidence="2" key="2">
    <citation type="submission" date="2015-06" db="UniProtKB">
        <authorList>
            <consortium name="EnsemblPlants"/>
        </authorList>
    </citation>
    <scope>IDENTIFICATION</scope>
    <source>
        <strain evidence="2">DM1-3 516 R44</strain>
    </source>
</reference>